<evidence type="ECO:0000313" key="2">
    <source>
        <dbReference type="EMBL" id="CAJ0575840.1"/>
    </source>
</evidence>
<keyword evidence="3" id="KW-1185">Reference proteome</keyword>
<accession>A0AA36CUZ4</accession>
<sequence length="881" mass="101765">MSKRGVVESSDNDEDFEPARASQPVVGSRKSKRLRLQNSPSVSGNSDEEVEPANSQKSIAKKGRRRHRDYLNPAADDYDFTRELPPRALHHRAEHLRSKRQRKMAAGKKVSEIGRLLIEKHLEPSLVWNTNRLLTQQYQLDYHFSMGTLAELRNGDWEAPLYAAHFRRKFAVRIEDGIPFGNNHVFPENCGIDLLLGASGLRFEDLKSAAVLFQVEDTIRSISRYGYLPLYEQDEEEPAALKSYTIYLETLPELAKEVTEAADLIGLARYNQIYESLRAKPVDRVTDAHLVLSLIESDAKLGYGEPAREDAVPKSCVPSCPLNKTGTSIGKKGRQSCRESTGNGALNDSRRVDTVDENRNRYQRKDELAVQFWTNLPDFIEYFDPADRPSPEGRLEKVVRMEGYDATSSRDWLRLVMSTRFPTEIEYAVYNCSYKKRDKEPSDLFMSQTAASPERCLLCRKSCPNLFALLLHYHTSYPRLCFLVAMHEGDTPEPADSLLIEIYYDEHHLDVYMLPGSGRGLDENELTEKDRRRAEYISSSSQYSYFLSKTHTNYFKRELRMDNLMFVKTTRQRAVCKNRNTVFADGRYNVALLRVGREESERMLFLEAMRNLYEFNDVDPDTLRYFGIYNYFRWQVGPAYKRSTHHLLRLFFIAYYKCLKETRLLNRFHSHILQLRELNQLKDDHLEDLEMMLIETGDHDPKLHLTPFQCKFSFYYRSLKNMVENTSYGKCPAAEREAMIQRIDAFLPKTHRLSAFRLNSCQVITDSAEIPEHIQPRYWVQHFGILTNAHRFSYSAEGKVPELPCSMTSKIRQLVSAGCAYPCDHQKPCLCSPTKPDDGLDENPRPLSPRSKKVAAATASEFYIHVKDNDRLGRRAAKRKL</sequence>
<organism evidence="2 3">
    <name type="scientific">Mesorhabditis spiculigera</name>
    <dbReference type="NCBI Taxonomy" id="96644"/>
    <lineage>
        <taxon>Eukaryota</taxon>
        <taxon>Metazoa</taxon>
        <taxon>Ecdysozoa</taxon>
        <taxon>Nematoda</taxon>
        <taxon>Chromadorea</taxon>
        <taxon>Rhabditida</taxon>
        <taxon>Rhabditina</taxon>
        <taxon>Rhabditomorpha</taxon>
        <taxon>Rhabditoidea</taxon>
        <taxon>Rhabditidae</taxon>
        <taxon>Mesorhabditinae</taxon>
        <taxon>Mesorhabditis</taxon>
    </lineage>
</organism>
<dbReference type="EMBL" id="CATQJA010002641">
    <property type="protein sequence ID" value="CAJ0575840.1"/>
    <property type="molecule type" value="Genomic_DNA"/>
</dbReference>
<protein>
    <submittedName>
        <fullName evidence="2">Uncharacterized protein</fullName>
    </submittedName>
</protein>
<evidence type="ECO:0000256" key="1">
    <source>
        <dbReference type="SAM" id="MobiDB-lite"/>
    </source>
</evidence>
<dbReference type="Proteomes" id="UP001177023">
    <property type="component" value="Unassembled WGS sequence"/>
</dbReference>
<name>A0AA36CUZ4_9BILA</name>
<comment type="caution">
    <text evidence="2">The sequence shown here is derived from an EMBL/GenBank/DDBJ whole genome shotgun (WGS) entry which is preliminary data.</text>
</comment>
<proteinExistence type="predicted"/>
<evidence type="ECO:0000313" key="3">
    <source>
        <dbReference type="Proteomes" id="UP001177023"/>
    </source>
</evidence>
<gene>
    <name evidence="2" type="ORF">MSPICULIGERA_LOCUS14143</name>
</gene>
<feature type="region of interest" description="Disordered" evidence="1">
    <location>
        <begin position="1"/>
        <end position="67"/>
    </location>
</feature>
<reference evidence="2" key="1">
    <citation type="submission" date="2023-06" db="EMBL/GenBank/DDBJ databases">
        <authorList>
            <person name="Delattre M."/>
        </authorList>
    </citation>
    <scope>NUCLEOTIDE SEQUENCE</scope>
    <source>
        <strain evidence="2">AF72</strain>
    </source>
</reference>
<feature type="compositionally biased region" description="Polar residues" evidence="1">
    <location>
        <begin position="36"/>
        <end position="45"/>
    </location>
</feature>
<feature type="non-terminal residue" evidence="2">
    <location>
        <position position="1"/>
    </location>
</feature>
<dbReference type="AlphaFoldDB" id="A0AA36CUZ4"/>